<dbReference type="OrthoDB" id="422691at2759"/>
<sequence length="397" mass="45724">MEDGDADPSEYSVLSTQEGDDYEHTLAEIFRSYGYAVQTNVYYFRSGESWMSERDTGSLHSARKFSYIMKEKSQRIKSTEQIKNEMQQHVTRVRRAGFKKFACLLDEWQRQGAEAQVPMAYSRTEVPMHEVDILIEPLRTTPVPRRELAKVLVRSSLGEGLDLKEVAETYFKNGALLQVTTSGKFTQRRRRQLQRQDDVAAYLQYKSLFFFNGDDLPSVRKQVGDQAVWFHKTSVRDFHILTVSAQNETISALNKTVKQLERGMWVLLCVRPSCLLGSCVDGMKNTEQTTIPDTVDSELERLVDWFKEVQLLDLLERFRVQGARFRRVVRQMGKVSKGDMTKELTKEPVLKYRWTGPAFNEPELTGALGIGMCPQRAWRSSPTPTLRPEAIRRSSRP</sequence>
<gene>
    <name evidence="2" type="ORF">AK812_SmicGene24606</name>
</gene>
<evidence type="ECO:0000256" key="1">
    <source>
        <dbReference type="SAM" id="MobiDB-lite"/>
    </source>
</evidence>
<evidence type="ECO:0000313" key="2">
    <source>
        <dbReference type="EMBL" id="OLP93485.1"/>
    </source>
</evidence>
<comment type="caution">
    <text evidence="2">The sequence shown here is derived from an EMBL/GenBank/DDBJ whole genome shotgun (WGS) entry which is preliminary data.</text>
</comment>
<organism evidence="2 3">
    <name type="scientific">Symbiodinium microadriaticum</name>
    <name type="common">Dinoflagellate</name>
    <name type="synonym">Zooxanthella microadriatica</name>
    <dbReference type="NCBI Taxonomy" id="2951"/>
    <lineage>
        <taxon>Eukaryota</taxon>
        <taxon>Sar</taxon>
        <taxon>Alveolata</taxon>
        <taxon>Dinophyceae</taxon>
        <taxon>Suessiales</taxon>
        <taxon>Symbiodiniaceae</taxon>
        <taxon>Symbiodinium</taxon>
    </lineage>
</organism>
<protein>
    <submittedName>
        <fullName evidence="2">Uncharacterized protein</fullName>
    </submittedName>
</protein>
<dbReference type="AlphaFoldDB" id="A0A1Q9DEC7"/>
<reference evidence="2 3" key="1">
    <citation type="submission" date="2016-02" db="EMBL/GenBank/DDBJ databases">
        <title>Genome analysis of coral dinoflagellate symbionts highlights evolutionary adaptations to a symbiotic lifestyle.</title>
        <authorList>
            <person name="Aranda M."/>
            <person name="Li Y."/>
            <person name="Liew Y.J."/>
            <person name="Baumgarten S."/>
            <person name="Simakov O."/>
            <person name="Wilson M."/>
            <person name="Piel J."/>
            <person name="Ashoor H."/>
            <person name="Bougouffa S."/>
            <person name="Bajic V.B."/>
            <person name="Ryu T."/>
            <person name="Ravasi T."/>
            <person name="Bayer T."/>
            <person name="Micklem G."/>
            <person name="Kim H."/>
            <person name="Bhak J."/>
            <person name="Lajeunesse T.C."/>
            <person name="Voolstra C.R."/>
        </authorList>
    </citation>
    <scope>NUCLEOTIDE SEQUENCE [LARGE SCALE GENOMIC DNA]</scope>
    <source>
        <strain evidence="2 3">CCMP2467</strain>
    </source>
</reference>
<name>A0A1Q9DEC7_SYMMI</name>
<evidence type="ECO:0000313" key="3">
    <source>
        <dbReference type="Proteomes" id="UP000186817"/>
    </source>
</evidence>
<accession>A0A1Q9DEC7</accession>
<feature type="region of interest" description="Disordered" evidence="1">
    <location>
        <begin position="376"/>
        <end position="397"/>
    </location>
</feature>
<proteinExistence type="predicted"/>
<dbReference type="Proteomes" id="UP000186817">
    <property type="component" value="Unassembled WGS sequence"/>
</dbReference>
<keyword evidence="3" id="KW-1185">Reference proteome</keyword>
<dbReference type="EMBL" id="LSRX01000578">
    <property type="protein sequence ID" value="OLP93485.1"/>
    <property type="molecule type" value="Genomic_DNA"/>
</dbReference>